<dbReference type="AlphaFoldDB" id="A0A6L5YMC1"/>
<dbReference type="InterPro" id="IPR003593">
    <property type="entry name" value="AAA+_ATPase"/>
</dbReference>
<feature type="domain" description="ABC transporter" evidence="5">
    <location>
        <begin position="2"/>
        <end position="228"/>
    </location>
</feature>
<organism evidence="6 7">
    <name type="scientific">Roseburia porci</name>
    <dbReference type="NCBI Taxonomy" id="2605790"/>
    <lineage>
        <taxon>Bacteria</taxon>
        <taxon>Bacillati</taxon>
        <taxon>Bacillota</taxon>
        <taxon>Clostridia</taxon>
        <taxon>Lachnospirales</taxon>
        <taxon>Lachnospiraceae</taxon>
        <taxon>Roseburia</taxon>
    </lineage>
</organism>
<evidence type="ECO:0000256" key="3">
    <source>
        <dbReference type="ARBA" id="ARBA00022741"/>
    </source>
</evidence>
<keyword evidence="2" id="KW-0813">Transport</keyword>
<dbReference type="PROSITE" id="PS50893">
    <property type="entry name" value="ABC_TRANSPORTER_2"/>
    <property type="match status" value="1"/>
</dbReference>
<evidence type="ECO:0000256" key="4">
    <source>
        <dbReference type="ARBA" id="ARBA00022840"/>
    </source>
</evidence>
<dbReference type="InterPro" id="IPR050763">
    <property type="entry name" value="ABC_transporter_ATP-binding"/>
</dbReference>
<dbReference type="RefSeq" id="WP_154427816.1">
    <property type="nucleotide sequence ID" value="NZ_VUNI01000001.1"/>
</dbReference>
<dbReference type="SMART" id="SM00382">
    <property type="entry name" value="AAA"/>
    <property type="match status" value="1"/>
</dbReference>
<evidence type="ECO:0000313" key="7">
    <source>
        <dbReference type="Proteomes" id="UP000474024"/>
    </source>
</evidence>
<evidence type="ECO:0000259" key="5">
    <source>
        <dbReference type="PROSITE" id="PS50893"/>
    </source>
</evidence>
<comment type="caution">
    <text evidence="6">The sequence shown here is derived from an EMBL/GenBank/DDBJ whole genome shotgun (WGS) entry which is preliminary data.</text>
</comment>
<gene>
    <name evidence="6" type="ORF">FYJ75_00690</name>
</gene>
<proteinExistence type="inferred from homology"/>
<keyword evidence="3" id="KW-0547">Nucleotide-binding</keyword>
<evidence type="ECO:0000313" key="6">
    <source>
        <dbReference type="EMBL" id="MST73550.1"/>
    </source>
</evidence>
<dbReference type="SUPFAM" id="SSF52540">
    <property type="entry name" value="P-loop containing nucleoside triphosphate hydrolases"/>
    <property type="match status" value="1"/>
</dbReference>
<evidence type="ECO:0000256" key="2">
    <source>
        <dbReference type="ARBA" id="ARBA00022448"/>
    </source>
</evidence>
<name>A0A6L5YMC1_9FIRM</name>
<protein>
    <submittedName>
        <fullName evidence="6">ABC transporter ATP-binding protein</fullName>
    </submittedName>
</protein>
<dbReference type="Pfam" id="PF00005">
    <property type="entry name" value="ABC_tran"/>
    <property type="match status" value="1"/>
</dbReference>
<dbReference type="EMBL" id="VUNI01000001">
    <property type="protein sequence ID" value="MST73550.1"/>
    <property type="molecule type" value="Genomic_DNA"/>
</dbReference>
<dbReference type="GO" id="GO:0016887">
    <property type="term" value="F:ATP hydrolysis activity"/>
    <property type="evidence" value="ECO:0007669"/>
    <property type="project" value="InterPro"/>
</dbReference>
<dbReference type="PANTHER" id="PTHR42711:SF5">
    <property type="entry name" value="ABC TRANSPORTER ATP-BINDING PROTEIN NATA"/>
    <property type="match status" value="1"/>
</dbReference>
<reference evidence="6 7" key="1">
    <citation type="submission" date="2019-08" db="EMBL/GenBank/DDBJ databases">
        <title>In-depth cultivation of the pig gut microbiome towards novel bacterial diversity and tailored functional studies.</title>
        <authorList>
            <person name="Wylensek D."/>
            <person name="Hitch T.C.A."/>
            <person name="Clavel T."/>
        </authorList>
    </citation>
    <scope>NUCLEOTIDE SEQUENCE [LARGE SCALE GENOMIC DNA]</scope>
    <source>
        <strain evidence="6 7">MUC/MUC-530-WT-4D</strain>
    </source>
</reference>
<sequence length="301" mass="34463">MIQVNNVVKDFDGFRALDGVNMKVEKGSIYGLVGPNGAGKSTLIRHLTGVYRPDQGEILIEGEPIYENREVKARISYIPDDLFYFLQADTMVMMKYYRGIYPNFDEKMFFRMQEFFPSIDVKRNIRRLSKGMQKQVAFWLAICCRPELIILDEPVDGLDPVMRRQIWSILMSEVAEHKMTVLVSSHNLRELEDVCDHVGIMNKGSIMIERSLMELQGNISKVQIACQTGMPKMPKEFEVLHMSNSGRVYTMIVKGNPKEVARAVSAEEDNLAIVDILPLTLEEIFIYEMGGADYEVKDILF</sequence>
<accession>A0A6L5YMC1</accession>
<dbReference type="InterPro" id="IPR027417">
    <property type="entry name" value="P-loop_NTPase"/>
</dbReference>
<keyword evidence="4 6" id="KW-0067">ATP-binding</keyword>
<dbReference type="InterPro" id="IPR003439">
    <property type="entry name" value="ABC_transporter-like_ATP-bd"/>
</dbReference>
<dbReference type="CDD" id="cd03230">
    <property type="entry name" value="ABC_DR_subfamily_A"/>
    <property type="match status" value="1"/>
</dbReference>
<keyword evidence="7" id="KW-1185">Reference proteome</keyword>
<dbReference type="PANTHER" id="PTHR42711">
    <property type="entry name" value="ABC TRANSPORTER ATP-BINDING PROTEIN"/>
    <property type="match status" value="1"/>
</dbReference>
<comment type="similarity">
    <text evidence="1">Belongs to the ABC transporter superfamily.</text>
</comment>
<dbReference type="Gene3D" id="3.40.50.300">
    <property type="entry name" value="P-loop containing nucleotide triphosphate hydrolases"/>
    <property type="match status" value="1"/>
</dbReference>
<dbReference type="Proteomes" id="UP000474024">
    <property type="component" value="Unassembled WGS sequence"/>
</dbReference>
<evidence type="ECO:0000256" key="1">
    <source>
        <dbReference type="ARBA" id="ARBA00005417"/>
    </source>
</evidence>
<dbReference type="GO" id="GO:0005524">
    <property type="term" value="F:ATP binding"/>
    <property type="evidence" value="ECO:0007669"/>
    <property type="project" value="UniProtKB-KW"/>
</dbReference>